<dbReference type="SUPFAM" id="SSF56349">
    <property type="entry name" value="DNA breaking-rejoining enzymes"/>
    <property type="match status" value="1"/>
</dbReference>
<dbReference type="GO" id="GO:0015074">
    <property type="term" value="P:DNA integration"/>
    <property type="evidence" value="ECO:0007669"/>
    <property type="project" value="InterPro"/>
</dbReference>
<reference evidence="4 5" key="1">
    <citation type="submission" date="2017-04" db="EMBL/GenBank/DDBJ databases">
        <authorList>
            <person name="Afonso C.L."/>
            <person name="Miller P.J."/>
            <person name="Scott M.A."/>
            <person name="Spackman E."/>
            <person name="Goraichik I."/>
            <person name="Dimitrov K.M."/>
            <person name="Suarez D.L."/>
            <person name="Swayne D.E."/>
        </authorList>
    </citation>
    <scope>NUCLEOTIDE SEQUENCE [LARGE SCALE GENOMIC DNA]</scope>
    <source>
        <strain evidence="4 5">DSM 22418</strain>
    </source>
</reference>
<dbReference type="OrthoDB" id="5326076at2"/>
<evidence type="ECO:0000313" key="4">
    <source>
        <dbReference type="EMBL" id="SMG31676.1"/>
    </source>
</evidence>
<name>A0A1X7JTF2_9SPHI</name>
<dbReference type="InterPro" id="IPR013762">
    <property type="entry name" value="Integrase-like_cat_sf"/>
</dbReference>
<organism evidence="4 5">
    <name type="scientific">Sphingobacterium psychroaquaticum</name>
    <dbReference type="NCBI Taxonomy" id="561061"/>
    <lineage>
        <taxon>Bacteria</taxon>
        <taxon>Pseudomonadati</taxon>
        <taxon>Bacteroidota</taxon>
        <taxon>Sphingobacteriia</taxon>
        <taxon>Sphingobacteriales</taxon>
        <taxon>Sphingobacteriaceae</taxon>
        <taxon>Sphingobacterium</taxon>
    </lineage>
</organism>
<dbReference type="RefSeq" id="WP_085472929.1">
    <property type="nucleotide sequence ID" value="NZ_FXAU01000003.1"/>
</dbReference>
<dbReference type="InterPro" id="IPR011010">
    <property type="entry name" value="DNA_brk_join_enz"/>
</dbReference>
<accession>A0A1X7JTF2</accession>
<dbReference type="STRING" id="561061.SAMN05660862_2209"/>
<feature type="domain" description="Phage integrase SAM-like" evidence="3">
    <location>
        <begin position="99"/>
        <end position="181"/>
    </location>
</feature>
<evidence type="ECO:0000313" key="5">
    <source>
        <dbReference type="Proteomes" id="UP000192980"/>
    </source>
</evidence>
<sequence length="397" mass="45735">MASISATILKHHKKQNGLWNVKIRISQKGKSVYVDTSIVAKREDLDTKLRLKKVFIDKYLSVELNRLRESLNLLGIRADSMSAEQIRKILTQNGEVMEVFSFFEDYCAKYKGSLSTIIRRRSSIARLQEFVGNSELSPLDIKTKFLTDFQDFLKKPLRKDTVGRGGRSNRTIVNIIGDVQKIFNLMRDRYNDEDSGEIRIPNDPFRKFIRVVPKKSINKNLSIDQLKSIRDLELTVETDVISRDLFMLSFYLCGINSVDLMHNLTSSNIDRLNYNRSKTSGRRSDEAFISIKIPNEARDLIVRYAGYLQRRYKSVKSLNNRLSDSFNEMGKLLQIENLTFYSARHSFATLARNECRFSKDDVAAALNHSSSTITDIYIAKDWSIIDDVQEGVLSLLR</sequence>
<dbReference type="Gene3D" id="1.10.443.10">
    <property type="entry name" value="Intergrase catalytic core"/>
    <property type="match status" value="1"/>
</dbReference>
<dbReference type="GO" id="GO:0006310">
    <property type="term" value="P:DNA recombination"/>
    <property type="evidence" value="ECO:0007669"/>
    <property type="project" value="UniProtKB-KW"/>
</dbReference>
<proteinExistence type="predicted"/>
<evidence type="ECO:0000256" key="1">
    <source>
        <dbReference type="ARBA" id="ARBA00023125"/>
    </source>
</evidence>
<keyword evidence="2" id="KW-0233">DNA recombination</keyword>
<dbReference type="InterPro" id="IPR025269">
    <property type="entry name" value="SAM-like_dom"/>
</dbReference>
<evidence type="ECO:0000259" key="3">
    <source>
        <dbReference type="Pfam" id="PF13102"/>
    </source>
</evidence>
<dbReference type="InterPro" id="IPR010998">
    <property type="entry name" value="Integrase_recombinase_N"/>
</dbReference>
<dbReference type="Gene3D" id="1.10.150.130">
    <property type="match status" value="1"/>
</dbReference>
<protein>
    <submittedName>
        <fullName evidence="4">Site-specific recombinase XerD</fullName>
    </submittedName>
</protein>
<dbReference type="Proteomes" id="UP000192980">
    <property type="component" value="Unassembled WGS sequence"/>
</dbReference>
<dbReference type="GO" id="GO:0003677">
    <property type="term" value="F:DNA binding"/>
    <property type="evidence" value="ECO:0007669"/>
    <property type="project" value="UniProtKB-KW"/>
</dbReference>
<keyword evidence="1" id="KW-0238">DNA-binding</keyword>
<dbReference type="AlphaFoldDB" id="A0A1X7JTF2"/>
<dbReference type="Pfam" id="PF13102">
    <property type="entry name" value="Phage_int_SAM_5"/>
    <property type="match status" value="1"/>
</dbReference>
<evidence type="ECO:0000256" key="2">
    <source>
        <dbReference type="ARBA" id="ARBA00023172"/>
    </source>
</evidence>
<dbReference type="EMBL" id="FXAU01000003">
    <property type="protein sequence ID" value="SMG31676.1"/>
    <property type="molecule type" value="Genomic_DNA"/>
</dbReference>
<gene>
    <name evidence="4" type="ORF">SAMN05660862_2209</name>
</gene>
<keyword evidence="5" id="KW-1185">Reference proteome</keyword>